<reference evidence="2" key="1">
    <citation type="submission" date="2023-03" db="EMBL/GenBank/DDBJ databases">
        <title>MT1 and MT2 Draft Genomes of Novel Species.</title>
        <authorList>
            <person name="Venkateswaran K."/>
        </authorList>
    </citation>
    <scope>NUCLEOTIDE SEQUENCE</scope>
    <source>
        <strain evidence="2">F6_3S_P_1C</strain>
    </source>
</reference>
<keyword evidence="1" id="KW-0732">Signal</keyword>
<proteinExistence type="predicted"/>
<dbReference type="EMBL" id="JAROCD010000003">
    <property type="protein sequence ID" value="MDN4600878.1"/>
    <property type="molecule type" value="Genomic_DNA"/>
</dbReference>
<name>A0ABT8J717_9BACL</name>
<keyword evidence="3" id="KW-1185">Reference proteome</keyword>
<dbReference type="RefSeq" id="WP_301245621.1">
    <property type="nucleotide sequence ID" value="NZ_JAROCD010000003.1"/>
</dbReference>
<feature type="chain" id="PRO_5045290231" description="Lipoprotein" evidence="1">
    <location>
        <begin position="24"/>
        <end position="133"/>
    </location>
</feature>
<feature type="signal peptide" evidence="1">
    <location>
        <begin position="1"/>
        <end position="23"/>
    </location>
</feature>
<dbReference type="PROSITE" id="PS51257">
    <property type="entry name" value="PROKAR_LIPOPROTEIN"/>
    <property type="match status" value="1"/>
</dbReference>
<accession>A0ABT8J717</accession>
<evidence type="ECO:0008006" key="4">
    <source>
        <dbReference type="Google" id="ProtNLM"/>
    </source>
</evidence>
<evidence type="ECO:0000313" key="2">
    <source>
        <dbReference type="EMBL" id="MDN4600878.1"/>
    </source>
</evidence>
<dbReference type="Proteomes" id="UP001174205">
    <property type="component" value="Unassembled WGS sequence"/>
</dbReference>
<evidence type="ECO:0000313" key="3">
    <source>
        <dbReference type="Proteomes" id="UP001174205"/>
    </source>
</evidence>
<gene>
    <name evidence="2" type="ORF">P5G61_06565</name>
</gene>
<protein>
    <recommendedName>
        <fullName evidence="4">Lipoprotein</fullName>
    </recommendedName>
</protein>
<evidence type="ECO:0000256" key="1">
    <source>
        <dbReference type="SAM" id="SignalP"/>
    </source>
</evidence>
<organism evidence="2 3">
    <name type="scientific">Paenibacillus vandeheii</name>
    <dbReference type="NCBI Taxonomy" id="3035917"/>
    <lineage>
        <taxon>Bacteria</taxon>
        <taxon>Bacillati</taxon>
        <taxon>Bacillota</taxon>
        <taxon>Bacilli</taxon>
        <taxon>Bacillales</taxon>
        <taxon>Paenibacillaceae</taxon>
        <taxon>Paenibacillus</taxon>
    </lineage>
</organism>
<comment type="caution">
    <text evidence="2">The sequence shown here is derived from an EMBL/GenBank/DDBJ whole genome shotgun (WGS) entry which is preliminary data.</text>
</comment>
<sequence>MKYSWFLFILVPLLLLISGCTTASTYEITGYTGSSINNEIPVPVNAKQLSLTAYSDNPNYKEGIKYELKHIGGEQGLYVPSDYFEKLSEAGWVELEEERLGHVHFLKKSDTIIAIVFQEDTFEIVEMMPGFTF</sequence>